<dbReference type="PROSITE" id="PS51257">
    <property type="entry name" value="PROKAR_LIPOPROTEIN"/>
    <property type="match status" value="1"/>
</dbReference>
<dbReference type="Proteomes" id="UP000427636">
    <property type="component" value="Chromosome"/>
</dbReference>
<gene>
    <name evidence="1" type="ORF">FOC50_08445</name>
</gene>
<protein>
    <recommendedName>
        <fullName evidence="3">Lipoprotein</fullName>
    </recommendedName>
</protein>
<proteinExistence type="predicted"/>
<reference evidence="1 2" key="1">
    <citation type="submission" date="2019-11" db="EMBL/GenBank/DDBJ databases">
        <title>FDA dAtabase for Regulatory Grade micrObial Sequences (FDA-ARGOS): Supporting development and validation of Infectious Disease Dx tests.</title>
        <authorList>
            <person name="Turner S."/>
            <person name="Byrd R."/>
            <person name="Tallon L."/>
            <person name="Sadzewicz L."/>
            <person name="Vavikolanu K."/>
            <person name="Mehta A."/>
            <person name="Aluvathingal J."/>
            <person name="Nadendla S."/>
            <person name="Myers T."/>
            <person name="Yan Y."/>
            <person name="Sichtig H."/>
        </authorList>
    </citation>
    <scope>NUCLEOTIDE SEQUENCE [LARGE SCALE GENOMIC DNA]</scope>
    <source>
        <strain evidence="1 2">FDAARGOS_742</strain>
    </source>
</reference>
<evidence type="ECO:0000313" key="1">
    <source>
        <dbReference type="EMBL" id="QGS08294.1"/>
    </source>
</evidence>
<keyword evidence="2" id="KW-1185">Reference proteome</keyword>
<organism evidence="1 2">
    <name type="scientific">Gemella sanguinis</name>
    <dbReference type="NCBI Taxonomy" id="84135"/>
    <lineage>
        <taxon>Bacteria</taxon>
        <taxon>Bacillati</taxon>
        <taxon>Bacillota</taxon>
        <taxon>Bacilli</taxon>
        <taxon>Bacillales</taxon>
        <taxon>Gemellaceae</taxon>
        <taxon>Gemella</taxon>
    </lineage>
</organism>
<name>A0ABX6FII1_9BACL</name>
<dbReference type="EMBL" id="CP046313">
    <property type="protein sequence ID" value="QGS08294.1"/>
    <property type="molecule type" value="Genomic_DNA"/>
</dbReference>
<sequence length="252" mass="28931">MKKILILITTLLFLQGCSSNKSYTNDQLQNLTNSVQINQLEKTEFDTKNNKLIITIKDEVINEEDFKSILKSLKINSFKGEQLSYNNLTSEKFDNKDLTIEILTKNNNTLTFKTNNIDELSYNITDKKYSNDFIKIKIKDFSKDVITMDELVGSIETDLNKGRDLGEKANKFSELKQRVLNEINFLKSLSDNNTDYDKLKDLNNRLTSIEKLIPEVITVVDKSLSTKNGSSINSVFLHINDIDRLARELSNI</sequence>
<accession>A0ABX6FII1</accession>
<evidence type="ECO:0008006" key="3">
    <source>
        <dbReference type="Google" id="ProtNLM"/>
    </source>
</evidence>
<evidence type="ECO:0000313" key="2">
    <source>
        <dbReference type="Proteomes" id="UP000427636"/>
    </source>
</evidence>